<dbReference type="InterPro" id="IPR054593">
    <property type="entry name" value="Beta-mannosidase-like_N2"/>
</dbReference>
<protein>
    <recommendedName>
        <fullName evidence="3">beta-mannosidase</fullName>
        <ecNumber evidence="3">3.2.1.25</ecNumber>
    </recommendedName>
</protein>
<keyword evidence="9" id="KW-1185">Reference proteome</keyword>
<accession>A0A2U1TAC5</accession>
<dbReference type="PANTHER" id="PTHR43730">
    <property type="entry name" value="BETA-MANNOSIDASE"/>
    <property type="match status" value="1"/>
</dbReference>
<dbReference type="AlphaFoldDB" id="A0A2U1TAC5"/>
<dbReference type="GO" id="GO:0004567">
    <property type="term" value="F:beta-mannosidase activity"/>
    <property type="evidence" value="ECO:0007669"/>
    <property type="project" value="UniProtKB-EC"/>
</dbReference>
<dbReference type="EC" id="3.2.1.25" evidence="3"/>
<dbReference type="GO" id="GO:0005975">
    <property type="term" value="P:carbohydrate metabolic process"/>
    <property type="evidence" value="ECO:0007669"/>
    <property type="project" value="InterPro"/>
</dbReference>
<dbReference type="SUPFAM" id="SSF51445">
    <property type="entry name" value="(Trans)glycosidases"/>
    <property type="match status" value="1"/>
</dbReference>
<dbReference type="EMBL" id="QEFB01000018">
    <property type="protein sequence ID" value="PWC04639.1"/>
    <property type="molecule type" value="Genomic_DNA"/>
</dbReference>
<proteinExistence type="inferred from homology"/>
<dbReference type="Gene3D" id="2.60.40.10">
    <property type="entry name" value="Immunoglobulins"/>
    <property type="match status" value="1"/>
</dbReference>
<gene>
    <name evidence="8" type="ORF">DF223_14440</name>
</gene>
<keyword evidence="4" id="KW-0378">Hydrolase</keyword>
<dbReference type="InterPro" id="IPR050887">
    <property type="entry name" value="Beta-mannosidase_GH2"/>
</dbReference>
<feature type="domain" description="Glycoside hydrolase family 2 immunoglobulin-like beta-sandwich" evidence="6">
    <location>
        <begin position="269"/>
        <end position="354"/>
    </location>
</feature>
<dbReference type="InterPro" id="IPR013783">
    <property type="entry name" value="Ig-like_fold"/>
</dbReference>
<evidence type="ECO:0000256" key="1">
    <source>
        <dbReference type="ARBA" id="ARBA00000829"/>
    </source>
</evidence>
<feature type="domain" description="Beta-mannosidase-like galactose-binding" evidence="7">
    <location>
        <begin position="71"/>
        <end position="242"/>
    </location>
</feature>
<keyword evidence="5" id="KW-0326">Glycosidase</keyword>
<evidence type="ECO:0000259" key="6">
    <source>
        <dbReference type="Pfam" id="PF00703"/>
    </source>
</evidence>
<evidence type="ECO:0000256" key="4">
    <source>
        <dbReference type="ARBA" id="ARBA00022801"/>
    </source>
</evidence>
<dbReference type="FunFam" id="3.20.20.80:FF:000050">
    <property type="entry name" value="Beta-mannosidase B"/>
    <property type="match status" value="1"/>
</dbReference>
<evidence type="ECO:0000256" key="3">
    <source>
        <dbReference type="ARBA" id="ARBA00012754"/>
    </source>
</evidence>
<evidence type="ECO:0000256" key="2">
    <source>
        <dbReference type="ARBA" id="ARBA00007401"/>
    </source>
</evidence>
<dbReference type="SUPFAM" id="SSF49785">
    <property type="entry name" value="Galactose-binding domain-like"/>
    <property type="match status" value="1"/>
</dbReference>
<evidence type="ECO:0000256" key="5">
    <source>
        <dbReference type="ARBA" id="ARBA00023295"/>
    </source>
</evidence>
<reference evidence="9" key="1">
    <citation type="submission" date="2018-04" db="EMBL/GenBank/DDBJ databases">
        <authorList>
            <person name="Liu S."/>
            <person name="Wang Z."/>
            <person name="Li J."/>
        </authorList>
    </citation>
    <scope>NUCLEOTIDE SEQUENCE [LARGE SCALE GENOMIC DNA]</scope>
    <source>
        <strain evidence="9">622</strain>
    </source>
</reference>
<evidence type="ECO:0000313" key="8">
    <source>
        <dbReference type="EMBL" id="PWC04639.1"/>
    </source>
</evidence>
<comment type="catalytic activity">
    <reaction evidence="1">
        <text>Hydrolysis of terminal, non-reducing beta-D-mannose residues in beta-D-mannosides.</text>
        <dbReference type="EC" id="3.2.1.25"/>
    </reaction>
</comment>
<dbReference type="PANTHER" id="PTHR43730:SF1">
    <property type="entry name" value="BETA-MANNOSIDASE"/>
    <property type="match status" value="1"/>
</dbReference>
<dbReference type="SUPFAM" id="SSF49303">
    <property type="entry name" value="beta-Galactosidase/glucuronidase domain"/>
    <property type="match status" value="1"/>
</dbReference>
<dbReference type="Proteomes" id="UP000244962">
    <property type="component" value="Unassembled WGS sequence"/>
</dbReference>
<evidence type="ECO:0000313" key="9">
    <source>
        <dbReference type="Proteomes" id="UP000244962"/>
    </source>
</evidence>
<dbReference type="Gene3D" id="2.60.120.260">
    <property type="entry name" value="Galactose-binding domain-like"/>
    <property type="match status" value="1"/>
</dbReference>
<dbReference type="InterPro" id="IPR036156">
    <property type="entry name" value="Beta-gal/glucu_dom_sf"/>
</dbReference>
<organism evidence="8 9">
    <name type="scientific">Mycetocola zhujimingii</name>
    <dbReference type="NCBI Taxonomy" id="2079792"/>
    <lineage>
        <taxon>Bacteria</taxon>
        <taxon>Bacillati</taxon>
        <taxon>Actinomycetota</taxon>
        <taxon>Actinomycetes</taxon>
        <taxon>Micrococcales</taxon>
        <taxon>Microbacteriaceae</taxon>
        <taxon>Mycetocola</taxon>
    </lineage>
</organism>
<sequence length="890" mass="97957">MDSIILRGWSAQSRTTFVSSFINPPKILFTTNCPRVKEFFRFEARAGGSESKRREPRVTFTSLNSTDGATWTLRATAGPIDASITDRDVPATVPGEVQLDLLAAGLIDDPFDGANEKVQAWIGYCDWRYRTSFSWSPNDAERHDLVADGLDTAATITLNGTEVGRTQNQHRGYRFDIAGLLVDGENELVVDFRSPIEFAREQEALLGARPTVMHHPFNAIRKVASNFGWDWGIDVSSSGILKSIGIESWSGVRIASVRPLTEIGGAENDSSTGILNAHVDLEWASTNSSAATVAVTVNGATETVEVKNGQTDAAVRVDAGSIDLWWPRGYGDQPLYDVTVTVGDAEWSSRIGFRTVTLDTAPDAHGSPFSIFVNGQLIGIRGANWIPDDAFVTRITRERYRARITDAVDANMNLLRVWGGGMYESDDFYDACDELGVLVWQDFLFACAAYAEEDPLRSEVEAEARQNIARLSTHPSLALWNGCNENIWGYLEWGWRAQLGDKTWGEGYYMDLLPSLVAELVPGTPYSPGSPFSFTKYAHPNDPRNGTMHIWDVWNDRDYTAYADYAPRFASEFGFQGPPAWSTLTASVHDEPLEPYGEQMLVHQKADKGNLKLERGLGEHLPKPRSIDEWHWATQLNQARALRFGIEHFRSLWPLNTGSIIWQLNDDWPVISWAAVDYAGHRKPLWHALKHAYADRLLTIQPRDGVPVLVAHNDSAERWTATVSVSRQSFDGTELAAQTVEIDVEPRGIALIPFDEQVLAVTDAGREFVRASVDSAPSTDRAGNIDSAFWYFAEDPQLGLEPTATALDVTVEPVEGGVAITVRANSLVKDIVLQADRLHPQASVDRGLVTLAAGESAAFTVSGLPESFSFDGASIAGFPVLCSVNDLVTG</sequence>
<comment type="similarity">
    <text evidence="2">Belongs to the glycosyl hydrolase 2 family.</text>
</comment>
<dbReference type="Pfam" id="PF00703">
    <property type="entry name" value="Glyco_hydro_2"/>
    <property type="match status" value="1"/>
</dbReference>
<evidence type="ECO:0000259" key="7">
    <source>
        <dbReference type="Pfam" id="PF22666"/>
    </source>
</evidence>
<dbReference type="InterPro" id="IPR017853">
    <property type="entry name" value="GH"/>
</dbReference>
<comment type="caution">
    <text evidence="8">The sequence shown here is derived from an EMBL/GenBank/DDBJ whole genome shotgun (WGS) entry which is preliminary data.</text>
</comment>
<dbReference type="InterPro" id="IPR008979">
    <property type="entry name" value="Galactose-bd-like_sf"/>
</dbReference>
<dbReference type="Pfam" id="PF22666">
    <property type="entry name" value="Glyco_hydro_2_N2"/>
    <property type="match status" value="1"/>
</dbReference>
<dbReference type="GO" id="GO:0006516">
    <property type="term" value="P:glycoprotein catabolic process"/>
    <property type="evidence" value="ECO:0007669"/>
    <property type="project" value="TreeGrafter"/>
</dbReference>
<name>A0A2U1TAC5_9MICO</name>
<dbReference type="Gene3D" id="3.20.20.80">
    <property type="entry name" value="Glycosidases"/>
    <property type="match status" value="1"/>
</dbReference>
<dbReference type="InterPro" id="IPR006102">
    <property type="entry name" value="Ig-like_GH2"/>
</dbReference>